<dbReference type="AlphaFoldDB" id="A0A7H8QUS0"/>
<comment type="similarity">
    <text evidence="1">Belongs to the AB hydrolase superfamily. AB hydrolase 2 family.</text>
</comment>
<dbReference type="InterPro" id="IPR050565">
    <property type="entry name" value="LYPA1-2/EST-like"/>
</dbReference>
<organism evidence="3 4">
    <name type="scientific">Talaromyces rugulosus</name>
    <name type="common">Penicillium rugulosum</name>
    <dbReference type="NCBI Taxonomy" id="121627"/>
    <lineage>
        <taxon>Eukaryota</taxon>
        <taxon>Fungi</taxon>
        <taxon>Dikarya</taxon>
        <taxon>Ascomycota</taxon>
        <taxon>Pezizomycotina</taxon>
        <taxon>Eurotiomycetes</taxon>
        <taxon>Eurotiomycetidae</taxon>
        <taxon>Eurotiales</taxon>
        <taxon>Trichocomaceae</taxon>
        <taxon>Talaromyces</taxon>
        <taxon>Talaromyces sect. Islandici</taxon>
    </lineage>
</organism>
<dbReference type="GO" id="GO:0052689">
    <property type="term" value="F:carboxylic ester hydrolase activity"/>
    <property type="evidence" value="ECO:0007669"/>
    <property type="project" value="TreeGrafter"/>
</dbReference>
<name>A0A7H8QUS0_TALRU</name>
<dbReference type="GeneID" id="55992154"/>
<gene>
    <name evidence="3" type="ORF">TRUGW13939_04653</name>
</gene>
<dbReference type="OrthoDB" id="2418081at2759"/>
<dbReference type="PANTHER" id="PTHR10655">
    <property type="entry name" value="LYSOPHOSPHOLIPASE-RELATED"/>
    <property type="match status" value="1"/>
</dbReference>
<evidence type="ECO:0000259" key="2">
    <source>
        <dbReference type="Pfam" id="PF02230"/>
    </source>
</evidence>
<dbReference type="SUPFAM" id="SSF53474">
    <property type="entry name" value="alpha/beta-Hydrolases"/>
    <property type="match status" value="1"/>
</dbReference>
<protein>
    <recommendedName>
        <fullName evidence="2">Phospholipase/carboxylesterase/thioesterase domain-containing protein</fullName>
    </recommendedName>
</protein>
<dbReference type="InterPro" id="IPR003140">
    <property type="entry name" value="PLipase/COase/thioEstase"/>
</dbReference>
<reference evidence="4" key="1">
    <citation type="submission" date="2020-06" db="EMBL/GenBank/DDBJ databases">
        <title>A chromosome-scale genome assembly of Talaromyces rugulosus W13939.</title>
        <authorList>
            <person name="Wang B."/>
            <person name="Guo L."/>
            <person name="Ye K."/>
            <person name="Wang L."/>
        </authorList>
    </citation>
    <scope>NUCLEOTIDE SEQUENCE [LARGE SCALE GENOMIC DNA]</scope>
    <source>
        <strain evidence="4">W13939</strain>
    </source>
</reference>
<dbReference type="EMBL" id="CP055899">
    <property type="protein sequence ID" value="QKX57536.1"/>
    <property type="molecule type" value="Genomic_DNA"/>
</dbReference>
<evidence type="ECO:0000313" key="3">
    <source>
        <dbReference type="EMBL" id="QKX57536.1"/>
    </source>
</evidence>
<sequence length="232" mass="25241">MHAKALDGCAVNQWFDNWPLAPMVASWNNNAGSAAADSAQKDNDTLPIAGLQQTVRFLHHLIQTEIDELGGDASGVVIGGFSQGSAASLIAALLWEGESLGAWVGMSGWLPFSRQIQQAAEEAADPDMAPQRGVDKLKNILEIPVSSTATAATASPSDEEPRSPMPIEYTPLFMTHGLEDDKAPIILSRMVRSCLEGLHLDVQLKEYEYGEHECSEEALCDVVDFLWDRLRH</sequence>
<evidence type="ECO:0000256" key="1">
    <source>
        <dbReference type="ARBA" id="ARBA00006499"/>
    </source>
</evidence>
<dbReference type="KEGG" id="trg:TRUGW13939_04653"/>
<proteinExistence type="inferred from homology"/>
<dbReference type="PANTHER" id="PTHR10655:SF64">
    <property type="entry name" value="PHOSPHOLIPASE_CARBOXYLESTERASE_THIOESTERASE DOMAIN-CONTAINING PROTEIN"/>
    <property type="match status" value="1"/>
</dbReference>
<dbReference type="RefSeq" id="XP_035343714.1">
    <property type="nucleotide sequence ID" value="XM_035487821.1"/>
</dbReference>
<dbReference type="Gene3D" id="3.40.50.1820">
    <property type="entry name" value="alpha/beta hydrolase"/>
    <property type="match status" value="1"/>
</dbReference>
<dbReference type="GO" id="GO:0005737">
    <property type="term" value="C:cytoplasm"/>
    <property type="evidence" value="ECO:0007669"/>
    <property type="project" value="TreeGrafter"/>
</dbReference>
<dbReference type="GO" id="GO:0008474">
    <property type="term" value="F:palmitoyl-(protein) hydrolase activity"/>
    <property type="evidence" value="ECO:0007669"/>
    <property type="project" value="TreeGrafter"/>
</dbReference>
<dbReference type="Pfam" id="PF02230">
    <property type="entry name" value="Abhydrolase_2"/>
    <property type="match status" value="1"/>
</dbReference>
<dbReference type="Proteomes" id="UP000509510">
    <property type="component" value="Chromosome II"/>
</dbReference>
<keyword evidence="4" id="KW-1185">Reference proteome</keyword>
<accession>A0A7H8QUS0</accession>
<feature type="domain" description="Phospholipase/carboxylesterase/thioesterase" evidence="2">
    <location>
        <begin position="49"/>
        <end position="123"/>
    </location>
</feature>
<dbReference type="InterPro" id="IPR029058">
    <property type="entry name" value="AB_hydrolase_fold"/>
</dbReference>
<evidence type="ECO:0000313" key="4">
    <source>
        <dbReference type="Proteomes" id="UP000509510"/>
    </source>
</evidence>